<accession>A0A7G9GTJ9</accession>
<dbReference type="CDD" id="cd01092">
    <property type="entry name" value="APP-like"/>
    <property type="match status" value="1"/>
</dbReference>
<evidence type="ECO:0000313" key="3">
    <source>
        <dbReference type="EMBL" id="QNM14131.1"/>
    </source>
</evidence>
<dbReference type="EMBL" id="CP060636">
    <property type="protein sequence ID" value="QNM14131.1"/>
    <property type="molecule type" value="Genomic_DNA"/>
</dbReference>
<evidence type="ECO:0000259" key="1">
    <source>
        <dbReference type="Pfam" id="PF00557"/>
    </source>
</evidence>
<dbReference type="InterPro" id="IPR036005">
    <property type="entry name" value="Creatinase/aminopeptidase-like"/>
</dbReference>
<dbReference type="InterPro" id="IPR029149">
    <property type="entry name" value="Creatin/AminoP/Spt16_N"/>
</dbReference>
<feature type="domain" description="Peptidase M24" evidence="1">
    <location>
        <begin position="135"/>
        <end position="336"/>
    </location>
</feature>
<dbReference type="PANTHER" id="PTHR46112">
    <property type="entry name" value="AMINOPEPTIDASE"/>
    <property type="match status" value="1"/>
</dbReference>
<dbReference type="Pfam" id="PF00557">
    <property type="entry name" value="Peptidase_M24"/>
    <property type="match status" value="1"/>
</dbReference>
<dbReference type="AlphaFoldDB" id="A0A7G9GTJ9"/>
<reference evidence="3 4" key="1">
    <citation type="submission" date="2020-08" db="EMBL/GenBank/DDBJ databases">
        <authorList>
            <person name="Liu C."/>
            <person name="Sun Q."/>
        </authorList>
    </citation>
    <scope>NUCLEOTIDE SEQUENCE [LARGE SCALE GENOMIC DNA]</scope>
    <source>
        <strain evidence="3 4">NSJ-61</strain>
    </source>
</reference>
<protein>
    <submittedName>
        <fullName evidence="3">Aminopeptidase P family protein</fullName>
    </submittedName>
</protein>
<dbReference type="Gene3D" id="3.90.230.10">
    <property type="entry name" value="Creatinase/methionine aminopeptidase superfamily"/>
    <property type="match status" value="1"/>
</dbReference>
<dbReference type="InterPro" id="IPR000587">
    <property type="entry name" value="Creatinase_N"/>
</dbReference>
<keyword evidence="4" id="KW-1185">Reference proteome</keyword>
<dbReference type="Pfam" id="PF01321">
    <property type="entry name" value="Creatinase_N"/>
    <property type="match status" value="1"/>
</dbReference>
<dbReference type="Proteomes" id="UP000515856">
    <property type="component" value="Chromosome"/>
</dbReference>
<dbReference type="KEGG" id="ehn:H9Q80_09440"/>
<proteinExistence type="predicted"/>
<evidence type="ECO:0000313" key="4">
    <source>
        <dbReference type="Proteomes" id="UP000515856"/>
    </source>
</evidence>
<dbReference type="SUPFAM" id="SSF55920">
    <property type="entry name" value="Creatinase/aminopeptidase"/>
    <property type="match status" value="1"/>
</dbReference>
<evidence type="ECO:0000259" key="2">
    <source>
        <dbReference type="Pfam" id="PF01321"/>
    </source>
</evidence>
<keyword evidence="3" id="KW-0031">Aminopeptidase</keyword>
<dbReference type="InterPro" id="IPR050659">
    <property type="entry name" value="Peptidase_M24B"/>
</dbReference>
<sequence>MKENRVNNIRQILNDVNAEAILIKSKTNKRYVGALTGSGVQVLITKTNIYQLMDGRYINEANETTQGFENMVYTQGDGYLPTVKKIINGKPLAIESNQILAKEYIKLQESGIPLVLLDNELEIARKNKDEEEIALVQKACDITDQIFMEAISTIHIGMKEYELSAFLQYLALKNGASGMAFDTIVASGQRGAMPHGRPTDKPFAEHEFITIDFGIVYQGYQSDMTRTVCIGTPDPEVKKIYDIVFEAQCAGVEFIKAGIRGKDVDDYVRSIISNHGYGEYFTHGLGHGMGMGDGELPVLNQRSETILEEGMIMSCEPGIYVPGIGGVRIEDDVLIRNGVGVALNHTPKTLIQLEVK</sequence>
<dbReference type="RefSeq" id="WP_117456171.1">
    <property type="nucleotide sequence ID" value="NZ_CP060636.1"/>
</dbReference>
<dbReference type="InterPro" id="IPR000994">
    <property type="entry name" value="Pept_M24"/>
</dbReference>
<dbReference type="SUPFAM" id="SSF53092">
    <property type="entry name" value="Creatinase/prolidase N-terminal domain"/>
    <property type="match status" value="1"/>
</dbReference>
<dbReference type="GO" id="GO:0004177">
    <property type="term" value="F:aminopeptidase activity"/>
    <property type="evidence" value="ECO:0007669"/>
    <property type="project" value="UniProtKB-KW"/>
</dbReference>
<organism evidence="3 4">
    <name type="scientific">[Eubacterium] hominis</name>
    <dbReference type="NCBI Taxonomy" id="2764325"/>
    <lineage>
        <taxon>Bacteria</taxon>
        <taxon>Bacillati</taxon>
        <taxon>Bacillota</taxon>
        <taxon>Erysipelotrichia</taxon>
        <taxon>Erysipelotrichales</taxon>
        <taxon>Erysipelotrichaceae</taxon>
        <taxon>Amedibacillus</taxon>
    </lineage>
</organism>
<feature type="domain" description="Creatinase N-terminal" evidence="2">
    <location>
        <begin position="5"/>
        <end position="111"/>
    </location>
</feature>
<gene>
    <name evidence="3" type="ORF">H9Q80_09440</name>
</gene>
<name>A0A7G9GTJ9_9FIRM</name>
<keyword evidence="3" id="KW-0645">Protease</keyword>
<dbReference type="PANTHER" id="PTHR46112:SF3">
    <property type="entry name" value="AMINOPEPTIDASE YPDF"/>
    <property type="match status" value="1"/>
</dbReference>
<dbReference type="Gene3D" id="3.40.350.10">
    <property type="entry name" value="Creatinase/prolidase N-terminal domain"/>
    <property type="match status" value="1"/>
</dbReference>
<keyword evidence="3" id="KW-0378">Hydrolase</keyword>